<evidence type="ECO:0000313" key="3">
    <source>
        <dbReference type="EMBL" id="SDI03056.1"/>
    </source>
</evidence>
<dbReference type="InterPro" id="IPR013096">
    <property type="entry name" value="Cupin_2"/>
</dbReference>
<dbReference type="Pfam" id="PF01381">
    <property type="entry name" value="HTH_3"/>
    <property type="match status" value="1"/>
</dbReference>
<organism evidence="3 4">
    <name type="scientific">Arthrobacter subterraneus</name>
    <dbReference type="NCBI Taxonomy" id="335973"/>
    <lineage>
        <taxon>Bacteria</taxon>
        <taxon>Bacillati</taxon>
        <taxon>Actinomycetota</taxon>
        <taxon>Actinomycetes</taxon>
        <taxon>Micrococcales</taxon>
        <taxon>Micrococcaceae</taxon>
        <taxon>Arthrobacter</taxon>
    </lineage>
</organism>
<gene>
    <name evidence="3" type="ORF">SAMN04488693_105114</name>
</gene>
<dbReference type="InterPro" id="IPR050807">
    <property type="entry name" value="TransReg_Diox_bact_type"/>
</dbReference>
<dbReference type="PANTHER" id="PTHR46797">
    <property type="entry name" value="HTH-TYPE TRANSCRIPTIONAL REGULATOR"/>
    <property type="match status" value="1"/>
</dbReference>
<evidence type="ECO:0000259" key="2">
    <source>
        <dbReference type="PROSITE" id="PS50943"/>
    </source>
</evidence>
<dbReference type="InterPro" id="IPR001387">
    <property type="entry name" value="Cro/C1-type_HTH"/>
</dbReference>
<dbReference type="InterPro" id="IPR010982">
    <property type="entry name" value="Lambda_DNA-bd_dom_sf"/>
</dbReference>
<reference evidence="3 4" key="1">
    <citation type="submission" date="2016-10" db="EMBL/GenBank/DDBJ databases">
        <authorList>
            <person name="de Groot N.N."/>
        </authorList>
    </citation>
    <scope>NUCLEOTIDE SEQUENCE [LARGE SCALE GENOMIC DNA]</scope>
    <source>
        <strain evidence="3 4">NP_1H</strain>
    </source>
</reference>
<dbReference type="Pfam" id="PF07883">
    <property type="entry name" value="Cupin_2"/>
    <property type="match status" value="1"/>
</dbReference>
<evidence type="ECO:0000313" key="4">
    <source>
        <dbReference type="Proteomes" id="UP000199258"/>
    </source>
</evidence>
<keyword evidence="4" id="KW-1185">Reference proteome</keyword>
<dbReference type="Gene3D" id="1.10.260.40">
    <property type="entry name" value="lambda repressor-like DNA-binding domains"/>
    <property type="match status" value="1"/>
</dbReference>
<dbReference type="Gene3D" id="2.60.120.10">
    <property type="entry name" value="Jelly Rolls"/>
    <property type="match status" value="1"/>
</dbReference>
<proteinExistence type="predicted"/>
<dbReference type="GO" id="GO:0003677">
    <property type="term" value="F:DNA binding"/>
    <property type="evidence" value="ECO:0007669"/>
    <property type="project" value="UniProtKB-KW"/>
</dbReference>
<protein>
    <submittedName>
        <fullName evidence="3">Transcriptional regulator, contains XRE-family HTH domain</fullName>
    </submittedName>
</protein>
<dbReference type="PROSITE" id="PS50943">
    <property type="entry name" value="HTH_CROC1"/>
    <property type="match status" value="1"/>
</dbReference>
<dbReference type="SUPFAM" id="SSF51182">
    <property type="entry name" value="RmlC-like cupins"/>
    <property type="match status" value="1"/>
</dbReference>
<dbReference type="EMBL" id="FNDT01000005">
    <property type="protein sequence ID" value="SDI03056.1"/>
    <property type="molecule type" value="Genomic_DNA"/>
</dbReference>
<feature type="domain" description="HTH cro/C1-type" evidence="2">
    <location>
        <begin position="83"/>
        <end position="137"/>
    </location>
</feature>
<sequence>MPWTRTRRTATWATHKPKNVPQVQDCRFEPAALHLRDVFVAVDTGDDCADSFGMLGNQPPRKETMKALPVEPSNAPVAIGSRIRSARQAQRMTIEQVADSTGLTKGFLSRVERDLTSPSVASLVTLCQVLSISIGDLFIVPETHLTRLDEAPRISLGGEGINERLLTARSERRLQMIRAVIEPYGKGESDLYSVDCEVETLHIIAGRFELIFSNDRYQLEAGDTITFPGREPHTWLNPSDAEAVVLWTLVPAASRG</sequence>
<keyword evidence="1" id="KW-0238">DNA-binding</keyword>
<dbReference type="Proteomes" id="UP000199258">
    <property type="component" value="Unassembled WGS sequence"/>
</dbReference>
<name>A0A1G8H8S5_9MICC</name>
<evidence type="ECO:0000256" key="1">
    <source>
        <dbReference type="ARBA" id="ARBA00023125"/>
    </source>
</evidence>
<dbReference type="InterPro" id="IPR011051">
    <property type="entry name" value="RmlC_Cupin_sf"/>
</dbReference>
<dbReference type="STRING" id="335973.SAMN04488693_105114"/>
<dbReference type="InterPro" id="IPR014710">
    <property type="entry name" value="RmlC-like_jellyroll"/>
</dbReference>
<dbReference type="SUPFAM" id="SSF47413">
    <property type="entry name" value="lambda repressor-like DNA-binding domains"/>
    <property type="match status" value="1"/>
</dbReference>
<dbReference type="CDD" id="cd02209">
    <property type="entry name" value="cupin_XRE_C"/>
    <property type="match status" value="1"/>
</dbReference>
<dbReference type="GO" id="GO:0003700">
    <property type="term" value="F:DNA-binding transcription factor activity"/>
    <property type="evidence" value="ECO:0007669"/>
    <property type="project" value="TreeGrafter"/>
</dbReference>
<dbReference type="SMART" id="SM00530">
    <property type="entry name" value="HTH_XRE"/>
    <property type="match status" value="1"/>
</dbReference>
<dbReference type="AlphaFoldDB" id="A0A1G8H8S5"/>
<dbReference type="CDD" id="cd00093">
    <property type="entry name" value="HTH_XRE"/>
    <property type="match status" value="1"/>
</dbReference>
<dbReference type="GO" id="GO:0005829">
    <property type="term" value="C:cytosol"/>
    <property type="evidence" value="ECO:0007669"/>
    <property type="project" value="TreeGrafter"/>
</dbReference>
<accession>A0A1G8H8S5</accession>
<dbReference type="PANTHER" id="PTHR46797:SF1">
    <property type="entry name" value="METHYLPHOSPHONATE SYNTHASE"/>
    <property type="match status" value="1"/>
</dbReference>